<keyword evidence="4" id="KW-1185">Reference proteome</keyword>
<dbReference type="InterPro" id="IPR017939">
    <property type="entry name" value="G-Glutamylcylcotransferase"/>
</dbReference>
<dbReference type="EMBL" id="CP095071">
    <property type="protein sequence ID" value="UOQ83372.1"/>
    <property type="molecule type" value="Genomic_DNA"/>
</dbReference>
<dbReference type="InterPro" id="IPR009288">
    <property type="entry name" value="AIG2-like_dom"/>
</dbReference>
<dbReference type="Proteomes" id="UP000831537">
    <property type="component" value="Chromosome"/>
</dbReference>
<gene>
    <name evidence="3" type="ORF">MUN87_11405</name>
</gene>
<sequence>MSKKLVFVYGTLRKNQSNSSCMKHAVLVASQCWTSGRLYDVGVGYPAMVSDSEQKVYGELYKVDVDTLREMDLLEGYHGPGLDNLYERRQQTIYTDVGKKQAYVYTFREEQATGLREIKGGDWKVDHLLKKKQLYYFAYGSCMDQERMVEHDVADYFTNVLGRGNLQSYQLAFTITAGDGGRADVVESDGKAEGKVYQIGSEALAYLLVREGVEEGKYRPSFVDVEVNGVMLHDVLTFVVVDKQSETAPPEHYAKEIIRGGKDYLSSSYLQKLEKEWKEKFAINIQKWL</sequence>
<dbReference type="Gene3D" id="3.10.490.10">
    <property type="entry name" value="Gamma-glutamyl cyclotransferase-like"/>
    <property type="match status" value="2"/>
</dbReference>
<proteinExistence type="predicted"/>
<dbReference type="InterPro" id="IPR036568">
    <property type="entry name" value="GGCT-like_sf"/>
</dbReference>
<dbReference type="InterPro" id="IPR013024">
    <property type="entry name" value="GGCT-like"/>
</dbReference>
<dbReference type="PANTHER" id="PTHR12935:SF0">
    <property type="entry name" value="GAMMA-GLUTAMYLCYCLOTRANSFERASE"/>
    <property type="match status" value="1"/>
</dbReference>
<evidence type="ECO:0000313" key="4">
    <source>
        <dbReference type="Proteomes" id="UP000831537"/>
    </source>
</evidence>
<accession>A0ABY4GHX2</accession>
<dbReference type="PANTHER" id="PTHR12935">
    <property type="entry name" value="GAMMA-GLUTAMYLCYCLOTRANSFERASE"/>
    <property type="match status" value="1"/>
</dbReference>
<dbReference type="SUPFAM" id="SSF110857">
    <property type="entry name" value="Gamma-glutamyl cyclotransferase-like"/>
    <property type="match status" value="2"/>
</dbReference>
<organism evidence="3 4">
    <name type="scientific">Gracilibacillus salinarum</name>
    <dbReference type="NCBI Taxonomy" id="2932255"/>
    <lineage>
        <taxon>Bacteria</taxon>
        <taxon>Bacillati</taxon>
        <taxon>Bacillota</taxon>
        <taxon>Bacilli</taxon>
        <taxon>Bacillales</taxon>
        <taxon>Bacillaceae</taxon>
        <taxon>Gracilibacillus</taxon>
    </lineage>
</organism>
<dbReference type="Pfam" id="PF13772">
    <property type="entry name" value="AIG2_2"/>
    <property type="match status" value="1"/>
</dbReference>
<dbReference type="Pfam" id="PF06094">
    <property type="entry name" value="GGACT"/>
    <property type="match status" value="1"/>
</dbReference>
<name>A0ABY4GHX2_9BACI</name>
<reference evidence="3 4" key="1">
    <citation type="submission" date="2022-04" db="EMBL/GenBank/DDBJ databases">
        <title>Gracilibacillus sp. isolated from saltern.</title>
        <authorList>
            <person name="Won M."/>
            <person name="Lee C.-M."/>
            <person name="Woen H.-Y."/>
            <person name="Kwon S.-W."/>
        </authorList>
    </citation>
    <scope>NUCLEOTIDE SEQUENCE [LARGE SCALE GENOMIC DNA]</scope>
    <source>
        <strain evidence="3 4">SSPM10-3</strain>
    </source>
</reference>
<feature type="domain" description="Gamma-glutamylcyclotransferase AIG2-like" evidence="2">
    <location>
        <begin position="6"/>
        <end position="124"/>
    </location>
</feature>
<dbReference type="CDD" id="cd06661">
    <property type="entry name" value="GGCT_like"/>
    <property type="match status" value="2"/>
</dbReference>
<evidence type="ECO:0000256" key="1">
    <source>
        <dbReference type="ARBA" id="ARBA00023239"/>
    </source>
</evidence>
<protein>
    <submittedName>
        <fullName evidence="3">Gamma-glutamylcyclotransferase</fullName>
    </submittedName>
</protein>
<keyword evidence="1" id="KW-0456">Lyase</keyword>
<dbReference type="RefSeq" id="WP_244740209.1">
    <property type="nucleotide sequence ID" value="NZ_CP095071.1"/>
</dbReference>
<evidence type="ECO:0000259" key="2">
    <source>
        <dbReference type="Pfam" id="PF06094"/>
    </source>
</evidence>
<evidence type="ECO:0000313" key="3">
    <source>
        <dbReference type="EMBL" id="UOQ83372.1"/>
    </source>
</evidence>